<evidence type="ECO:0000313" key="2">
    <source>
        <dbReference type="EMBL" id="KEZ39334.1"/>
    </source>
</evidence>
<evidence type="ECO:0000256" key="1">
    <source>
        <dbReference type="SAM" id="MobiDB-lite"/>
    </source>
</evidence>
<feature type="compositionally biased region" description="Acidic residues" evidence="1">
    <location>
        <begin position="320"/>
        <end position="337"/>
    </location>
</feature>
<feature type="compositionally biased region" description="Basic and acidic residues" evidence="1">
    <location>
        <begin position="31"/>
        <end position="46"/>
    </location>
</feature>
<accession>A0A084FW72</accession>
<dbReference type="KEGG" id="sapo:SAPIO_CDS10025"/>
<dbReference type="HOGENOM" id="CLU_664219_0_0_1"/>
<name>A0A084FW72_PSEDA</name>
<reference evidence="2 3" key="1">
    <citation type="journal article" date="2014" name="Genome Announc.">
        <title>Draft genome sequence of the pathogenic fungus Scedosporium apiospermum.</title>
        <authorList>
            <person name="Vandeputte P."/>
            <person name="Ghamrawi S."/>
            <person name="Rechenmann M."/>
            <person name="Iltis A."/>
            <person name="Giraud S."/>
            <person name="Fleury M."/>
            <person name="Thornton C."/>
            <person name="Delhaes L."/>
            <person name="Meyer W."/>
            <person name="Papon N."/>
            <person name="Bouchara J.P."/>
        </authorList>
    </citation>
    <scope>NUCLEOTIDE SEQUENCE [LARGE SCALE GENOMIC DNA]</scope>
    <source>
        <strain evidence="2 3">IHEM 14462</strain>
    </source>
</reference>
<feature type="region of interest" description="Disordered" evidence="1">
    <location>
        <begin position="1"/>
        <end position="46"/>
    </location>
</feature>
<feature type="region of interest" description="Disordered" evidence="1">
    <location>
        <begin position="309"/>
        <end position="340"/>
    </location>
</feature>
<gene>
    <name evidence="2" type="ORF">SAPIO_CDS10025</name>
</gene>
<keyword evidence="3" id="KW-1185">Reference proteome</keyword>
<evidence type="ECO:0000313" key="3">
    <source>
        <dbReference type="Proteomes" id="UP000028545"/>
    </source>
</evidence>
<feature type="compositionally biased region" description="Low complexity" evidence="1">
    <location>
        <begin position="405"/>
        <end position="414"/>
    </location>
</feature>
<organism evidence="2 3">
    <name type="scientific">Pseudallescheria apiosperma</name>
    <name type="common">Scedosporium apiospermum</name>
    <dbReference type="NCBI Taxonomy" id="563466"/>
    <lineage>
        <taxon>Eukaryota</taxon>
        <taxon>Fungi</taxon>
        <taxon>Dikarya</taxon>
        <taxon>Ascomycota</taxon>
        <taxon>Pezizomycotina</taxon>
        <taxon>Sordariomycetes</taxon>
        <taxon>Hypocreomycetidae</taxon>
        <taxon>Microascales</taxon>
        <taxon>Microascaceae</taxon>
        <taxon>Scedosporium</taxon>
    </lineage>
</organism>
<dbReference type="EMBL" id="JOWA01000154">
    <property type="protein sequence ID" value="KEZ39334.1"/>
    <property type="molecule type" value="Genomic_DNA"/>
</dbReference>
<dbReference type="GeneID" id="27719180"/>
<feature type="region of interest" description="Disordered" evidence="1">
    <location>
        <begin position="356"/>
        <end position="414"/>
    </location>
</feature>
<feature type="compositionally biased region" description="Acidic residues" evidence="1">
    <location>
        <begin position="388"/>
        <end position="404"/>
    </location>
</feature>
<protein>
    <recommendedName>
        <fullName evidence="4">F-box domain-containing protein</fullName>
    </recommendedName>
</protein>
<dbReference type="Proteomes" id="UP000028545">
    <property type="component" value="Unassembled WGS sequence"/>
</dbReference>
<comment type="caution">
    <text evidence="2">The sequence shown here is derived from an EMBL/GenBank/DDBJ whole genome shotgun (WGS) entry which is preliminary data.</text>
</comment>
<dbReference type="AlphaFoldDB" id="A0A084FW72"/>
<feature type="compositionally biased region" description="Acidic residues" evidence="1">
    <location>
        <begin position="358"/>
        <end position="381"/>
    </location>
</feature>
<sequence>MPPLNPIHVRGKKKGSASKASTPSPIGSSAGEDKMKQKDQKVKPKKLSRLERLPNELLAEIFIESCSYNLARCNRYLRSLLHSEYCLTKLVAKTFAPTWSMYFDEPMDGDIADPTTHRSIGRRLDRSRRHIVKAQEHLLGWKFFDINIVLKAQQIWFNAVACFNHDYQAAKRGIRSRRVGWSQYRSRQDVEPGIYLGPRRLHGPWSEDHARLVFWLYTGGAIVDNESWDGYVSMNLTESHSHLGDFNPFFIYGSSQLVNVKTWPLYDAYHFYLRWKVACDDEPGFEAMIDLRDRLRSTFEDDDMNAIRSLRRNAGRDPNDSDLEYDPDNDSDIDAPFDGDSNLERIRREVRYQRMLDAQDESEDGENEEEEGEEEEEDEGLEGYISGQDEDKDGEESENEEMNEENNVVAAAEA</sequence>
<dbReference type="VEuPathDB" id="FungiDB:SAPIO_CDS10025"/>
<dbReference type="OrthoDB" id="4167490at2759"/>
<proteinExistence type="predicted"/>
<dbReference type="RefSeq" id="XP_016639133.1">
    <property type="nucleotide sequence ID" value="XM_016783687.1"/>
</dbReference>
<evidence type="ECO:0008006" key="4">
    <source>
        <dbReference type="Google" id="ProtNLM"/>
    </source>
</evidence>